<dbReference type="NCBIfam" id="NF000841">
    <property type="entry name" value="PRK00071.1-4"/>
    <property type="match status" value="1"/>
</dbReference>
<evidence type="ECO:0000256" key="3">
    <source>
        <dbReference type="ARBA" id="ARBA00022642"/>
    </source>
</evidence>
<reference evidence="12" key="1">
    <citation type="journal article" date="2024" name="Int. J. Syst. Evol. Microbiol.">
        <title>Polycladomyces zharkentensis sp. nov., a novel thermophilic cellulose- and starch-degrading member of the Bacillota from a geothermal aquifer in Kazakhstan.</title>
        <authorList>
            <person name="Mashzhan A."/>
            <person name="Kistaubayeva A."/>
            <person name="Javier-Lopez R."/>
            <person name="Bissenova U."/>
            <person name="Bissenbay A."/>
            <person name="Birkeland N.K."/>
        </authorList>
    </citation>
    <scope>NUCLEOTIDE SEQUENCE</scope>
    <source>
        <strain evidence="12">ZKZ2T</strain>
    </source>
</reference>
<dbReference type="NCBIfam" id="TIGR00125">
    <property type="entry name" value="cyt_tran_rel"/>
    <property type="match status" value="1"/>
</dbReference>
<organism evidence="12 13">
    <name type="scientific">Polycladomyces zharkentensis</name>
    <dbReference type="NCBI Taxonomy" id="2807616"/>
    <lineage>
        <taxon>Bacteria</taxon>
        <taxon>Bacillati</taxon>
        <taxon>Bacillota</taxon>
        <taxon>Bacilli</taxon>
        <taxon>Bacillales</taxon>
        <taxon>Thermoactinomycetaceae</taxon>
        <taxon>Polycladomyces</taxon>
    </lineage>
</organism>
<dbReference type="EC" id="2.7.7.18" evidence="10"/>
<dbReference type="CDD" id="cd02165">
    <property type="entry name" value="NMNAT"/>
    <property type="match status" value="1"/>
</dbReference>
<dbReference type="GO" id="GO:0004515">
    <property type="term" value="F:nicotinate-nucleotide adenylyltransferase activity"/>
    <property type="evidence" value="ECO:0007669"/>
    <property type="project" value="UniProtKB-EC"/>
</dbReference>
<comment type="function">
    <text evidence="1 10">Catalyzes the reversible adenylation of nicotinate mononucleotide (NaMN) to nicotinic acid adenine dinucleotide (NaAD).</text>
</comment>
<dbReference type="Proteomes" id="UP001177120">
    <property type="component" value="Unassembled WGS sequence"/>
</dbReference>
<dbReference type="InterPro" id="IPR005248">
    <property type="entry name" value="NadD/NMNAT"/>
</dbReference>
<keyword evidence="13" id="KW-1185">Reference proteome</keyword>
<evidence type="ECO:0000256" key="7">
    <source>
        <dbReference type="ARBA" id="ARBA00022840"/>
    </source>
</evidence>
<evidence type="ECO:0000256" key="9">
    <source>
        <dbReference type="ARBA" id="ARBA00048721"/>
    </source>
</evidence>
<evidence type="ECO:0000256" key="1">
    <source>
        <dbReference type="ARBA" id="ARBA00002324"/>
    </source>
</evidence>
<dbReference type="HAMAP" id="MF_00244">
    <property type="entry name" value="NaMN_adenylyltr"/>
    <property type="match status" value="1"/>
</dbReference>
<proteinExistence type="inferred from homology"/>
<evidence type="ECO:0000256" key="10">
    <source>
        <dbReference type="HAMAP-Rule" id="MF_00244"/>
    </source>
</evidence>
<feature type="domain" description="Cytidyltransferase-like" evidence="11">
    <location>
        <begin position="5"/>
        <end position="166"/>
    </location>
</feature>
<evidence type="ECO:0000256" key="6">
    <source>
        <dbReference type="ARBA" id="ARBA00022741"/>
    </source>
</evidence>
<keyword evidence="7 10" id="KW-0067">ATP-binding</keyword>
<evidence type="ECO:0000313" key="12">
    <source>
        <dbReference type="EMBL" id="MBN2908595.1"/>
    </source>
</evidence>
<evidence type="ECO:0000256" key="5">
    <source>
        <dbReference type="ARBA" id="ARBA00022695"/>
    </source>
</evidence>
<dbReference type="EMBL" id="JAFHAP010000004">
    <property type="protein sequence ID" value="MBN2908595.1"/>
    <property type="molecule type" value="Genomic_DNA"/>
</dbReference>
<comment type="caution">
    <text evidence="12">The sequence shown here is derived from an EMBL/GenBank/DDBJ whole genome shotgun (WGS) entry which is preliminary data.</text>
</comment>
<keyword evidence="4 10" id="KW-0808">Transferase</keyword>
<dbReference type="NCBIfam" id="NF000840">
    <property type="entry name" value="PRK00071.1-3"/>
    <property type="match status" value="1"/>
</dbReference>
<keyword evidence="8 10" id="KW-0520">NAD</keyword>
<sequence length="194" mass="21818">MNIGIFGGTFDPIHIGHLIIAEQAWQSAGLDEVWFIPAASPPHKPGQDITPAEHRVEMVRLAIRDHPKFRLSTVELQRPGPSYTVDTVRQLCAQHPRDRFFLIVGGDMVNDLPNWYKIEEILQMVDIIGHARPGTTTDALPPEIAEKVIWVRDPVTVNVSSTQIRRQLASGASARYLLPEPVRKYIKGKRLYGT</sequence>
<keyword evidence="5 10" id="KW-0548">Nucleotidyltransferase</keyword>
<evidence type="ECO:0000256" key="4">
    <source>
        <dbReference type="ARBA" id="ARBA00022679"/>
    </source>
</evidence>
<dbReference type="PANTHER" id="PTHR39321:SF3">
    <property type="entry name" value="PHOSPHOPANTETHEINE ADENYLYLTRANSFERASE"/>
    <property type="match status" value="1"/>
</dbReference>
<dbReference type="SUPFAM" id="SSF52374">
    <property type="entry name" value="Nucleotidylyl transferase"/>
    <property type="match status" value="1"/>
</dbReference>
<evidence type="ECO:0000256" key="2">
    <source>
        <dbReference type="ARBA" id="ARBA00005019"/>
    </source>
</evidence>
<dbReference type="NCBIfam" id="TIGR00482">
    <property type="entry name" value="nicotinate (nicotinamide) nucleotide adenylyltransferase"/>
    <property type="match status" value="1"/>
</dbReference>
<evidence type="ECO:0000256" key="8">
    <source>
        <dbReference type="ARBA" id="ARBA00023027"/>
    </source>
</evidence>
<comment type="catalytic activity">
    <reaction evidence="9 10">
        <text>nicotinate beta-D-ribonucleotide + ATP + H(+) = deamido-NAD(+) + diphosphate</text>
        <dbReference type="Rhea" id="RHEA:22860"/>
        <dbReference type="ChEBI" id="CHEBI:15378"/>
        <dbReference type="ChEBI" id="CHEBI:30616"/>
        <dbReference type="ChEBI" id="CHEBI:33019"/>
        <dbReference type="ChEBI" id="CHEBI:57502"/>
        <dbReference type="ChEBI" id="CHEBI:58437"/>
        <dbReference type="EC" id="2.7.7.18"/>
    </reaction>
</comment>
<keyword evidence="6 10" id="KW-0547">Nucleotide-binding</keyword>
<comment type="pathway">
    <text evidence="2 10">Cofactor biosynthesis; NAD(+) biosynthesis; deamido-NAD(+) from nicotinate D-ribonucleotide: step 1/1.</text>
</comment>
<gene>
    <name evidence="10" type="primary">nadD</name>
    <name evidence="12" type="ORF">JQC72_03560</name>
</gene>
<protein>
    <recommendedName>
        <fullName evidence="10">Probable nicotinate-nucleotide adenylyltransferase</fullName>
        <ecNumber evidence="10">2.7.7.18</ecNumber>
    </recommendedName>
    <alternativeName>
        <fullName evidence="10">Deamido-NAD(+) diphosphorylase</fullName>
    </alternativeName>
    <alternativeName>
        <fullName evidence="10">Deamido-NAD(+) pyrophosphorylase</fullName>
    </alternativeName>
    <alternativeName>
        <fullName evidence="10">Nicotinate mononucleotide adenylyltransferase</fullName>
        <shortName evidence="10">NaMN adenylyltransferase</shortName>
    </alternativeName>
</protein>
<evidence type="ECO:0000259" key="11">
    <source>
        <dbReference type="Pfam" id="PF01467"/>
    </source>
</evidence>
<comment type="similarity">
    <text evidence="10">Belongs to the NadD family.</text>
</comment>
<keyword evidence="3 10" id="KW-0662">Pyridine nucleotide biosynthesis</keyword>
<dbReference type="InterPro" id="IPR004821">
    <property type="entry name" value="Cyt_trans-like"/>
</dbReference>
<accession>A0ABS2WGZ5</accession>
<dbReference type="PANTHER" id="PTHR39321">
    <property type="entry name" value="NICOTINATE-NUCLEOTIDE ADENYLYLTRANSFERASE-RELATED"/>
    <property type="match status" value="1"/>
</dbReference>
<dbReference type="Gene3D" id="3.40.50.620">
    <property type="entry name" value="HUPs"/>
    <property type="match status" value="1"/>
</dbReference>
<dbReference type="InterPro" id="IPR014729">
    <property type="entry name" value="Rossmann-like_a/b/a_fold"/>
</dbReference>
<dbReference type="Pfam" id="PF01467">
    <property type="entry name" value="CTP_transf_like"/>
    <property type="match status" value="1"/>
</dbReference>
<name>A0ABS2WGZ5_9BACL</name>
<dbReference type="RefSeq" id="WP_205492840.1">
    <property type="nucleotide sequence ID" value="NZ_JAFHAP010000004.1"/>
</dbReference>
<evidence type="ECO:0000313" key="13">
    <source>
        <dbReference type="Proteomes" id="UP001177120"/>
    </source>
</evidence>